<sequence>MFRLRVQFAPFVCAAGLFVASAFAIGPIRPGASARLDSLGRAAYRTLWEFHPVDATRCGFHEFDGRLGDYSPARTVALKRSVSRFLAQVDSLDTLALSLDERIDRELLASNLKMELFWLDRFKLLERDPHYYSDECVGGVYYVLLRDFAPLAERARCAAERMEDVPRFIRQARASVKDPPRLYAEAAIDGLKDAEDFFQESADELGKQVPELASRLAAAADKAVNSVRAWRAGLELDLPRLSDSFAMGREKFNYLLATDKFLDFDSDSLLRMGENLFARTDSVRKVLRAEEAEVLKRHPAPRPTDEPAPAGFSRQDVLAAQQAEIESMRVWVESSNTATVPAWVGPLRVVETPAFMRRIIPGIAMEGAAPLDENQTGYMYIRPLPDRFDTALARQYYNSGRRRGHRGGIVHEGLPGHHFQISVANHNPSFIRRLQFNTCLIEGWALYCEQMVVEQGLYPPDSFPDLRWLGGVWFRAARIIVDAKLHTGRMSYDDAWKFMVDKCWPDTAFFQAEVRRYCLSPSQPMSYYGEH</sequence>
<reference evidence="2" key="1">
    <citation type="submission" date="2019-03" db="EMBL/GenBank/DDBJ databases">
        <title>Lake Tanganyika Metagenome-Assembled Genomes (MAGs).</title>
        <authorList>
            <person name="Tran P."/>
        </authorList>
    </citation>
    <scope>NUCLEOTIDE SEQUENCE</scope>
    <source>
        <strain evidence="2">K_DeepCast_150m_m2_040</strain>
    </source>
</reference>
<evidence type="ECO:0000313" key="2">
    <source>
        <dbReference type="EMBL" id="MBM3332286.1"/>
    </source>
</evidence>
<feature type="signal peptide" evidence="1">
    <location>
        <begin position="1"/>
        <end position="24"/>
    </location>
</feature>
<dbReference type="InterPro" id="IPR010281">
    <property type="entry name" value="DUF885"/>
</dbReference>
<organism evidence="2 3">
    <name type="scientific">candidate division WOR-3 bacterium</name>
    <dbReference type="NCBI Taxonomy" id="2052148"/>
    <lineage>
        <taxon>Bacteria</taxon>
        <taxon>Bacteria division WOR-3</taxon>
    </lineage>
</organism>
<dbReference type="PANTHER" id="PTHR33361">
    <property type="entry name" value="GLR0591 PROTEIN"/>
    <property type="match status" value="1"/>
</dbReference>
<dbReference type="AlphaFoldDB" id="A0A937XIK6"/>
<feature type="chain" id="PRO_5037105129" evidence="1">
    <location>
        <begin position="25"/>
        <end position="531"/>
    </location>
</feature>
<gene>
    <name evidence="2" type="ORF">FJY68_10655</name>
</gene>
<keyword evidence="1" id="KW-0732">Signal</keyword>
<dbReference type="Proteomes" id="UP000779900">
    <property type="component" value="Unassembled WGS sequence"/>
</dbReference>
<name>A0A937XIK6_UNCW3</name>
<evidence type="ECO:0000313" key="3">
    <source>
        <dbReference type="Proteomes" id="UP000779900"/>
    </source>
</evidence>
<protein>
    <submittedName>
        <fullName evidence="2">DUF885 domain-containing protein</fullName>
    </submittedName>
</protein>
<dbReference type="PANTHER" id="PTHR33361:SF2">
    <property type="entry name" value="DUF885 DOMAIN-CONTAINING PROTEIN"/>
    <property type="match status" value="1"/>
</dbReference>
<proteinExistence type="predicted"/>
<evidence type="ECO:0000256" key="1">
    <source>
        <dbReference type="SAM" id="SignalP"/>
    </source>
</evidence>
<accession>A0A937XIK6</accession>
<dbReference type="Pfam" id="PF05960">
    <property type="entry name" value="DUF885"/>
    <property type="match status" value="1"/>
</dbReference>
<comment type="caution">
    <text evidence="2">The sequence shown here is derived from an EMBL/GenBank/DDBJ whole genome shotgun (WGS) entry which is preliminary data.</text>
</comment>
<dbReference type="EMBL" id="VGIR01000073">
    <property type="protein sequence ID" value="MBM3332286.1"/>
    <property type="molecule type" value="Genomic_DNA"/>
</dbReference>